<evidence type="ECO:0000256" key="1">
    <source>
        <dbReference type="SAM" id="MobiDB-lite"/>
    </source>
</evidence>
<comment type="caution">
    <text evidence="2">The sequence shown here is derived from an EMBL/GenBank/DDBJ whole genome shotgun (WGS) entry which is preliminary data.</text>
</comment>
<reference evidence="2 3" key="1">
    <citation type="submission" date="2019-11" db="EMBL/GenBank/DDBJ databases">
        <title>Whole genome sequence of Oryza granulata.</title>
        <authorList>
            <person name="Li W."/>
        </authorList>
    </citation>
    <scope>NUCLEOTIDE SEQUENCE [LARGE SCALE GENOMIC DNA]</scope>
    <source>
        <strain evidence="3">cv. Menghai</strain>
        <tissue evidence="2">Leaf</tissue>
    </source>
</reference>
<feature type="region of interest" description="Disordered" evidence="1">
    <location>
        <begin position="1"/>
        <end position="37"/>
    </location>
</feature>
<dbReference type="AlphaFoldDB" id="A0A6G1DM16"/>
<dbReference type="EMBL" id="SPHZ02000006">
    <property type="protein sequence ID" value="KAF0913537.1"/>
    <property type="molecule type" value="Genomic_DNA"/>
</dbReference>
<dbReference type="Proteomes" id="UP000479710">
    <property type="component" value="Unassembled WGS sequence"/>
</dbReference>
<evidence type="ECO:0000313" key="2">
    <source>
        <dbReference type="EMBL" id="KAF0913537.1"/>
    </source>
</evidence>
<protein>
    <submittedName>
        <fullName evidence="2">Uncharacterized protein</fullName>
    </submittedName>
</protein>
<proteinExistence type="predicted"/>
<keyword evidence="3" id="KW-1185">Reference proteome</keyword>
<evidence type="ECO:0000313" key="3">
    <source>
        <dbReference type="Proteomes" id="UP000479710"/>
    </source>
</evidence>
<organism evidence="2 3">
    <name type="scientific">Oryza meyeriana var. granulata</name>
    <dbReference type="NCBI Taxonomy" id="110450"/>
    <lineage>
        <taxon>Eukaryota</taxon>
        <taxon>Viridiplantae</taxon>
        <taxon>Streptophyta</taxon>
        <taxon>Embryophyta</taxon>
        <taxon>Tracheophyta</taxon>
        <taxon>Spermatophyta</taxon>
        <taxon>Magnoliopsida</taxon>
        <taxon>Liliopsida</taxon>
        <taxon>Poales</taxon>
        <taxon>Poaceae</taxon>
        <taxon>BOP clade</taxon>
        <taxon>Oryzoideae</taxon>
        <taxon>Oryzeae</taxon>
        <taxon>Oryzinae</taxon>
        <taxon>Oryza</taxon>
        <taxon>Oryza meyeriana</taxon>
    </lineage>
</organism>
<gene>
    <name evidence="2" type="ORF">E2562_023277</name>
</gene>
<name>A0A6G1DM16_9ORYZ</name>
<accession>A0A6G1DM16</accession>
<sequence>MPSLNHASVWPRRQADHHDDAAGEGEFQFLEERGPGPTCQPARLTMRHHAVHRSPETHSLFVSVSV</sequence>